<dbReference type="InterPro" id="IPR049975">
    <property type="entry name" value="SAV_915-like_dom"/>
</dbReference>
<dbReference type="Proteomes" id="UP001596524">
    <property type="component" value="Unassembled WGS sequence"/>
</dbReference>
<evidence type="ECO:0000313" key="2">
    <source>
        <dbReference type="Proteomes" id="UP001596524"/>
    </source>
</evidence>
<name>A0ABW2MYC6_9ACTN</name>
<dbReference type="RefSeq" id="WP_255890413.1">
    <property type="nucleotide sequence ID" value="NZ_JAFMZM010000003.1"/>
</dbReference>
<proteinExistence type="predicted"/>
<dbReference type="NCBIfam" id="NF042914">
    <property type="entry name" value="SAV915_dom"/>
    <property type="match status" value="1"/>
</dbReference>
<sequence>MQRPTLPPVVYAPTIAIEGATRIRMHEMRDGRTALFVYSAIDRLQAQYGDDAGWVLLGVDDLQRAFEQAPYDLLLLDRVLHPQEAGR</sequence>
<dbReference type="EMBL" id="JBHTCH010000001">
    <property type="protein sequence ID" value="MFC7358811.1"/>
    <property type="molecule type" value="Genomic_DNA"/>
</dbReference>
<keyword evidence="2" id="KW-1185">Reference proteome</keyword>
<protein>
    <submittedName>
        <fullName evidence="1">SAV_915 family protein</fullName>
    </submittedName>
</protein>
<accession>A0ABW2MYC6</accession>
<organism evidence="1 2">
    <name type="scientific">Nocardioides astragali</name>
    <dbReference type="NCBI Taxonomy" id="1776736"/>
    <lineage>
        <taxon>Bacteria</taxon>
        <taxon>Bacillati</taxon>
        <taxon>Actinomycetota</taxon>
        <taxon>Actinomycetes</taxon>
        <taxon>Propionibacteriales</taxon>
        <taxon>Nocardioidaceae</taxon>
        <taxon>Nocardioides</taxon>
    </lineage>
</organism>
<evidence type="ECO:0000313" key="1">
    <source>
        <dbReference type="EMBL" id="MFC7358811.1"/>
    </source>
</evidence>
<reference evidence="2" key="1">
    <citation type="journal article" date="2019" name="Int. J. Syst. Evol. Microbiol.">
        <title>The Global Catalogue of Microorganisms (GCM) 10K type strain sequencing project: providing services to taxonomists for standard genome sequencing and annotation.</title>
        <authorList>
            <consortium name="The Broad Institute Genomics Platform"/>
            <consortium name="The Broad Institute Genome Sequencing Center for Infectious Disease"/>
            <person name="Wu L."/>
            <person name="Ma J."/>
        </authorList>
    </citation>
    <scope>NUCLEOTIDE SEQUENCE [LARGE SCALE GENOMIC DNA]</scope>
    <source>
        <strain evidence="2">FCH27</strain>
    </source>
</reference>
<gene>
    <name evidence="1" type="ORF">ACFQO6_00910</name>
</gene>
<comment type="caution">
    <text evidence="1">The sequence shown here is derived from an EMBL/GenBank/DDBJ whole genome shotgun (WGS) entry which is preliminary data.</text>
</comment>